<comment type="catalytic activity">
    <reaction evidence="5">
        <text>methanethiol + O2 + H2O = hydrogen sulfide + formaldehyde + H2O2 + H(+)</text>
        <dbReference type="Rhea" id="RHEA:11812"/>
        <dbReference type="ChEBI" id="CHEBI:15377"/>
        <dbReference type="ChEBI" id="CHEBI:15378"/>
        <dbReference type="ChEBI" id="CHEBI:15379"/>
        <dbReference type="ChEBI" id="CHEBI:16007"/>
        <dbReference type="ChEBI" id="CHEBI:16240"/>
        <dbReference type="ChEBI" id="CHEBI:16842"/>
        <dbReference type="ChEBI" id="CHEBI:29919"/>
        <dbReference type="EC" id="1.8.3.4"/>
    </reaction>
</comment>
<evidence type="ECO:0000256" key="4">
    <source>
        <dbReference type="ARBA" id="ARBA00015601"/>
    </source>
</evidence>
<dbReference type="SUPFAM" id="SSF75011">
    <property type="entry name" value="3-carboxy-cis,cis-mucoante lactonizing enzyme"/>
    <property type="match status" value="1"/>
</dbReference>
<gene>
    <name evidence="6" type="ORF">ACHFJ0_20955</name>
</gene>
<dbReference type="PANTHER" id="PTHR23300:SF0">
    <property type="entry name" value="METHANETHIOL OXIDASE"/>
    <property type="match status" value="1"/>
</dbReference>
<evidence type="ECO:0000256" key="5">
    <source>
        <dbReference type="ARBA" id="ARBA00047539"/>
    </source>
</evidence>
<comment type="pathway">
    <text evidence="1">Organosulfur degradation.</text>
</comment>
<dbReference type="InterPro" id="IPR015943">
    <property type="entry name" value="WD40/YVTN_repeat-like_dom_sf"/>
</dbReference>
<evidence type="ECO:0000313" key="7">
    <source>
        <dbReference type="Proteomes" id="UP001609376"/>
    </source>
</evidence>
<organism evidence="6 7">
    <name type="scientific">Paracoccus broussonetiae subsp. drimophilus</name>
    <dbReference type="NCBI Taxonomy" id="3373869"/>
    <lineage>
        <taxon>Bacteria</taxon>
        <taxon>Pseudomonadati</taxon>
        <taxon>Pseudomonadota</taxon>
        <taxon>Alphaproteobacteria</taxon>
        <taxon>Rhodobacterales</taxon>
        <taxon>Paracoccaceae</taxon>
        <taxon>Paracoccus</taxon>
        <taxon>Paracoccus broussonetiae</taxon>
    </lineage>
</organism>
<dbReference type="RefSeq" id="WP_395135733.1">
    <property type="nucleotide sequence ID" value="NZ_JBIMPR010000021.1"/>
</dbReference>
<dbReference type="Gene3D" id="2.130.10.10">
    <property type="entry name" value="YVTN repeat-like/Quinoprotein amine dehydrogenase"/>
    <property type="match status" value="1"/>
</dbReference>
<dbReference type="EC" id="1.8.3.4" evidence="3"/>
<keyword evidence="7" id="KW-1185">Reference proteome</keyword>
<evidence type="ECO:0000256" key="1">
    <source>
        <dbReference type="ARBA" id="ARBA00005177"/>
    </source>
</evidence>
<comment type="similarity">
    <text evidence="2">Belongs to the selenium-binding protein family.</text>
</comment>
<dbReference type="Pfam" id="PF05694">
    <property type="entry name" value="SBP56"/>
    <property type="match status" value="1"/>
</dbReference>
<accession>A0ABW7LQX4</accession>
<protein>
    <recommendedName>
        <fullName evidence="4">Methanethiol oxidase</fullName>
        <ecNumber evidence="3">1.8.3.4</ecNumber>
    </recommendedName>
</protein>
<name>A0ABW7LQX4_9RHOB</name>
<evidence type="ECO:0000256" key="3">
    <source>
        <dbReference type="ARBA" id="ARBA00012510"/>
    </source>
</evidence>
<sequence>MSIRPDPTFHATPRLAMEAEPEKLAYTLLLSPDFSQPDALAVVDLDPKSPKFGQVISTLVMSEKGDEFHHFGWNACSSSLSPLTGHAFLERRYLIIPGLRSSRIYIVDTKPDPRHPKIHRVIEPDEVFRKTGYSRPHTIHCGPEGIYVSTLGGAGPDGTDGPPGIFIMDCQTFDVIGRWEIERGPQDKHYDFWWNLPRDYMVSSEWALPPQFENGIVPEQLLANKYGHRLHFWDLRARKHVQVIDLGENHQMALEVRPAHDPAKQYGFVGVVVDTTNLEGSIWTWWREGGEFHCRKTATIPPEAADPKDLPPLLQGFKAVPPLITDIDLSLDDRFLYVSCWGTGEMRQYDVSDPMQPKLTGSVHVGGITRKTPHPNGKPYAGGPQMVEISRDGKRVYWTNSLYSTWDDQFYPGGVPSAMVKADVGAMGGLTLDAGFWPEFPAGYRAHQIRLEGGDCSTESFCYPSV</sequence>
<dbReference type="PANTHER" id="PTHR23300">
    <property type="entry name" value="METHANETHIOL OXIDASE"/>
    <property type="match status" value="1"/>
</dbReference>
<dbReference type="EMBL" id="JBIMPR010000021">
    <property type="protein sequence ID" value="MFH5776721.1"/>
    <property type="molecule type" value="Genomic_DNA"/>
</dbReference>
<comment type="caution">
    <text evidence="6">The sequence shown here is derived from an EMBL/GenBank/DDBJ whole genome shotgun (WGS) entry which is preliminary data.</text>
</comment>
<proteinExistence type="inferred from homology"/>
<reference evidence="6 7" key="1">
    <citation type="submission" date="2024-10" db="EMBL/GenBank/DDBJ databases">
        <title>Paracoccus drimophilus sp. nov., a novel bacterium from corn roots in Hunan.</title>
        <authorList>
            <person name="Li X."/>
        </authorList>
    </citation>
    <scope>NUCLEOTIDE SEQUENCE [LARGE SCALE GENOMIC DNA]</scope>
    <source>
        <strain evidence="6 7">NGMCC 1.201697</strain>
    </source>
</reference>
<evidence type="ECO:0000256" key="2">
    <source>
        <dbReference type="ARBA" id="ARBA00005606"/>
    </source>
</evidence>
<evidence type="ECO:0000313" key="6">
    <source>
        <dbReference type="EMBL" id="MFH5776721.1"/>
    </source>
</evidence>
<dbReference type="InterPro" id="IPR008826">
    <property type="entry name" value="Se-bd"/>
</dbReference>
<dbReference type="Proteomes" id="UP001609376">
    <property type="component" value="Unassembled WGS sequence"/>
</dbReference>